<dbReference type="InterPro" id="IPR016855">
    <property type="entry name" value="ERp29"/>
</dbReference>
<keyword evidence="2" id="KW-0256">Endoplasmic reticulum</keyword>
<dbReference type="Proteomes" id="UP001283361">
    <property type="component" value="Unassembled WGS sequence"/>
</dbReference>
<reference evidence="6" key="1">
    <citation type="journal article" date="2023" name="G3 (Bethesda)">
        <title>A reference genome for the long-term kleptoplast-retaining sea slug Elysia crispata morphotype clarki.</title>
        <authorList>
            <person name="Eastman K.E."/>
            <person name="Pendleton A.L."/>
            <person name="Shaikh M.A."/>
            <person name="Suttiyut T."/>
            <person name="Ogas R."/>
            <person name="Tomko P."/>
            <person name="Gavelis G."/>
            <person name="Widhalm J.R."/>
            <person name="Wisecaver J.H."/>
        </authorList>
    </citation>
    <scope>NUCLEOTIDE SEQUENCE</scope>
    <source>
        <strain evidence="6">ECLA1</strain>
    </source>
</reference>
<dbReference type="PANTHER" id="PTHR12211">
    <property type="entry name" value="ENDOPLASMIC RETICULUM PROTEIN ERP29"/>
    <property type="match status" value="1"/>
</dbReference>
<dbReference type="FunFam" id="1.20.1150.12:FF:000001">
    <property type="entry name" value="Endoplasmic reticulum resident protein 29"/>
    <property type="match status" value="1"/>
</dbReference>
<proteinExistence type="predicted"/>
<evidence type="ECO:0000256" key="1">
    <source>
        <dbReference type="ARBA" id="ARBA00014173"/>
    </source>
</evidence>
<evidence type="ECO:0000256" key="2">
    <source>
        <dbReference type="ARBA" id="ARBA00022824"/>
    </source>
</evidence>
<feature type="signal peptide" evidence="3">
    <location>
        <begin position="1"/>
        <end position="26"/>
    </location>
</feature>
<dbReference type="SUPFAM" id="SSF47933">
    <property type="entry name" value="ERP29 C domain-like"/>
    <property type="match status" value="1"/>
</dbReference>
<dbReference type="InterPro" id="IPR036356">
    <property type="entry name" value="ERp29_C_sf"/>
</dbReference>
<dbReference type="CDD" id="cd00238">
    <property type="entry name" value="ERp29c"/>
    <property type="match status" value="1"/>
</dbReference>
<evidence type="ECO:0000313" key="6">
    <source>
        <dbReference type="EMBL" id="KAK3751880.1"/>
    </source>
</evidence>
<accession>A0AAE0YND1</accession>
<organism evidence="6 7">
    <name type="scientific">Elysia crispata</name>
    <name type="common">lettuce slug</name>
    <dbReference type="NCBI Taxonomy" id="231223"/>
    <lineage>
        <taxon>Eukaryota</taxon>
        <taxon>Metazoa</taxon>
        <taxon>Spiralia</taxon>
        <taxon>Lophotrochozoa</taxon>
        <taxon>Mollusca</taxon>
        <taxon>Gastropoda</taxon>
        <taxon>Heterobranchia</taxon>
        <taxon>Euthyneura</taxon>
        <taxon>Panpulmonata</taxon>
        <taxon>Sacoglossa</taxon>
        <taxon>Placobranchoidea</taxon>
        <taxon>Plakobranchidae</taxon>
        <taxon>Elysia</taxon>
    </lineage>
</organism>
<feature type="domain" description="Endoplasmic reticulum resident protein 29 C-terminal" evidence="4">
    <location>
        <begin position="153"/>
        <end position="247"/>
    </location>
</feature>
<feature type="chain" id="PRO_5042211350" description="Endoplasmic reticulum resident protein 29" evidence="3">
    <location>
        <begin position="27"/>
        <end position="255"/>
    </location>
</feature>
<evidence type="ECO:0000259" key="5">
    <source>
        <dbReference type="Pfam" id="PF07912"/>
    </source>
</evidence>
<dbReference type="InterPro" id="IPR036249">
    <property type="entry name" value="Thioredoxin-like_sf"/>
</dbReference>
<gene>
    <name evidence="6" type="ORF">RRG08_047153</name>
</gene>
<dbReference type="Gene3D" id="3.40.30.10">
    <property type="entry name" value="Glutaredoxin"/>
    <property type="match status" value="1"/>
</dbReference>
<dbReference type="SUPFAM" id="SSF52833">
    <property type="entry name" value="Thioredoxin-like"/>
    <property type="match status" value="1"/>
</dbReference>
<protein>
    <recommendedName>
        <fullName evidence="1">Endoplasmic reticulum resident protein 29</fullName>
    </recommendedName>
</protein>
<dbReference type="EMBL" id="JAWDGP010005804">
    <property type="protein sequence ID" value="KAK3751880.1"/>
    <property type="molecule type" value="Genomic_DNA"/>
</dbReference>
<dbReference type="GO" id="GO:0005788">
    <property type="term" value="C:endoplasmic reticulum lumen"/>
    <property type="evidence" value="ECO:0007669"/>
    <property type="project" value="InterPro"/>
</dbReference>
<comment type="caution">
    <text evidence="6">The sequence shown here is derived from an EMBL/GenBank/DDBJ whole genome shotgun (WGS) entry which is preliminary data.</text>
</comment>
<dbReference type="Pfam" id="PF07912">
    <property type="entry name" value="ERp29_N"/>
    <property type="match status" value="1"/>
</dbReference>
<sequence>MMSPKYSKMFFVCFALVATFCRQIHADVVQGSVSLNSGVFDKVIEKHKAVLVKFDETYPYGEKQDAFKEVAKTSVSQPDLLVAEVHVADYGEKDNQDLAERFGITKEAFPAYRLFTDGNSEKAKASFSGDALQADSIKNFIVKESGLWLGRPGCLEMFDKLVPEFIKASDDERASILSEAEKSAQDLTKDEEKLAADTYIKTMKKVLDKGNSFIKDEVTRVEKLRSGKVSDNKKKQLGDRLNILASFQLGLKDEL</sequence>
<name>A0AAE0YND1_9GAST</name>
<keyword evidence="7" id="KW-1185">Reference proteome</keyword>
<evidence type="ECO:0000259" key="4">
    <source>
        <dbReference type="Pfam" id="PF07749"/>
    </source>
</evidence>
<evidence type="ECO:0000313" key="7">
    <source>
        <dbReference type="Proteomes" id="UP001283361"/>
    </source>
</evidence>
<dbReference type="Gene3D" id="1.20.1150.12">
    <property type="entry name" value="Endoplasmic reticulum resident protein 29, C-terminal domain"/>
    <property type="match status" value="1"/>
</dbReference>
<feature type="domain" description="ERp29 N-terminal" evidence="5">
    <location>
        <begin position="30"/>
        <end position="152"/>
    </location>
</feature>
<keyword evidence="3" id="KW-0732">Signal</keyword>
<evidence type="ECO:0000256" key="3">
    <source>
        <dbReference type="SAM" id="SignalP"/>
    </source>
</evidence>
<dbReference type="GO" id="GO:0009306">
    <property type="term" value="P:protein secretion"/>
    <property type="evidence" value="ECO:0007669"/>
    <property type="project" value="InterPro"/>
</dbReference>
<dbReference type="AlphaFoldDB" id="A0AAE0YND1"/>
<dbReference type="FunFam" id="3.40.30.10:FF:000133">
    <property type="entry name" value="Endoplasmic reticulum resident protein 29"/>
    <property type="match status" value="1"/>
</dbReference>
<dbReference type="Pfam" id="PF07749">
    <property type="entry name" value="ERp29"/>
    <property type="match status" value="1"/>
</dbReference>
<dbReference type="PANTHER" id="PTHR12211:SF0">
    <property type="entry name" value="ENDOPLASMIC RETICULUM RESIDENT PROTEIN 29"/>
    <property type="match status" value="1"/>
</dbReference>
<dbReference type="InterPro" id="IPR012883">
    <property type="entry name" value="ERp29_N"/>
</dbReference>
<dbReference type="InterPro" id="IPR011679">
    <property type="entry name" value="ERp29_C"/>
</dbReference>